<dbReference type="Pfam" id="PF01636">
    <property type="entry name" value="APH"/>
    <property type="match status" value="1"/>
</dbReference>
<accession>A0AAE0HIP4</accession>
<dbReference type="PANTHER" id="PTHR21310:SF48">
    <property type="entry name" value="AMINOGLYCOSIDE PHOSPHOTRANSFERASE DOMAIN-CONTAINING PROTEIN"/>
    <property type="match status" value="1"/>
</dbReference>
<evidence type="ECO:0000313" key="3">
    <source>
        <dbReference type="Proteomes" id="UP001278766"/>
    </source>
</evidence>
<dbReference type="InterPro" id="IPR011009">
    <property type="entry name" value="Kinase-like_dom_sf"/>
</dbReference>
<dbReference type="GO" id="GO:0016301">
    <property type="term" value="F:kinase activity"/>
    <property type="evidence" value="ECO:0007669"/>
    <property type="project" value="UniProtKB-KW"/>
</dbReference>
<dbReference type="Gene3D" id="3.90.1200.10">
    <property type="match status" value="1"/>
</dbReference>
<dbReference type="SUPFAM" id="SSF56112">
    <property type="entry name" value="Protein kinase-like (PK-like)"/>
    <property type="match status" value="1"/>
</dbReference>
<evidence type="ECO:0000313" key="2">
    <source>
        <dbReference type="EMBL" id="KAK3297309.1"/>
    </source>
</evidence>
<keyword evidence="2" id="KW-0808">Transferase</keyword>
<keyword evidence="3" id="KW-1185">Reference proteome</keyword>
<dbReference type="RefSeq" id="XP_062660823.1">
    <property type="nucleotide sequence ID" value="XM_062805957.1"/>
</dbReference>
<keyword evidence="2" id="KW-0418">Kinase</keyword>
<feature type="domain" description="Aminoglycoside phosphotransferase" evidence="1">
    <location>
        <begin position="39"/>
        <end position="261"/>
    </location>
</feature>
<reference evidence="2" key="2">
    <citation type="submission" date="2023-06" db="EMBL/GenBank/DDBJ databases">
        <authorList>
            <consortium name="Lawrence Berkeley National Laboratory"/>
            <person name="Haridas S."/>
            <person name="Hensen N."/>
            <person name="Bonometti L."/>
            <person name="Westerberg I."/>
            <person name="Brannstrom I.O."/>
            <person name="Guillou S."/>
            <person name="Cros-Aarteil S."/>
            <person name="Calhoun S."/>
            <person name="Kuo A."/>
            <person name="Mondo S."/>
            <person name="Pangilinan J."/>
            <person name="Riley R."/>
            <person name="Labutti K."/>
            <person name="Andreopoulos B."/>
            <person name="Lipzen A."/>
            <person name="Chen C."/>
            <person name="Yanf M."/>
            <person name="Daum C."/>
            <person name="Ng V."/>
            <person name="Clum A."/>
            <person name="Steindorff A."/>
            <person name="Ohm R."/>
            <person name="Martin F."/>
            <person name="Silar P."/>
            <person name="Natvig D."/>
            <person name="Lalanne C."/>
            <person name="Gautier V."/>
            <person name="Ament-Velasquez S.L."/>
            <person name="Kruys A."/>
            <person name="Hutchinson M.I."/>
            <person name="Powell A.J."/>
            <person name="Barry K."/>
            <person name="Miller A.N."/>
            <person name="Grigoriev I.V."/>
            <person name="Debuchy R."/>
            <person name="Gladieux P."/>
            <person name="Thoren M.H."/>
            <person name="Johannesson H."/>
        </authorList>
    </citation>
    <scope>NUCLEOTIDE SEQUENCE</scope>
    <source>
        <strain evidence="2">CBS 168.71</strain>
    </source>
</reference>
<organism evidence="2 3">
    <name type="scientific">Chaetomium fimeti</name>
    <dbReference type="NCBI Taxonomy" id="1854472"/>
    <lineage>
        <taxon>Eukaryota</taxon>
        <taxon>Fungi</taxon>
        <taxon>Dikarya</taxon>
        <taxon>Ascomycota</taxon>
        <taxon>Pezizomycotina</taxon>
        <taxon>Sordariomycetes</taxon>
        <taxon>Sordariomycetidae</taxon>
        <taxon>Sordariales</taxon>
        <taxon>Chaetomiaceae</taxon>
        <taxon>Chaetomium</taxon>
    </lineage>
</organism>
<dbReference type="AlphaFoldDB" id="A0AAE0HIP4"/>
<sequence length="355" mass="40313">MSNVSKCSSSAPTRVIPTTHPAWFDSLREAKMIYQCGDRVVWVVDDQFILKRMRYTINSEAPTHEFVNSKTDIPVPHVFAEWLSADTRTHYLLEGRIPGQTLGDCWGQLTNETRIRLAQQVALYMAQLARAFRGKRMQSVARQPLPINCFVPGADEPRGPLKGRWATDEDIFNNEFLPGLKSKGLPDALIRLVGATMPPCRGQLAFTHCDLYVGNIMVDPAHGVVTAIIDWESAGYWPEWFQYARITHGCSPADGQWKYILGRVSRGLIPHADHGRVWLDMVGLFMHRPDSLQARAWLRLLIKYLKGEASSREMREYESIDGRDQREQIEREGLLLNGKGYIGNVGYYSSAMRCE</sequence>
<dbReference type="PANTHER" id="PTHR21310">
    <property type="entry name" value="AMINOGLYCOSIDE PHOSPHOTRANSFERASE-RELATED-RELATED"/>
    <property type="match status" value="1"/>
</dbReference>
<evidence type="ECO:0000259" key="1">
    <source>
        <dbReference type="Pfam" id="PF01636"/>
    </source>
</evidence>
<dbReference type="CDD" id="cd05120">
    <property type="entry name" value="APH_ChoK_like"/>
    <property type="match status" value="1"/>
</dbReference>
<protein>
    <submittedName>
        <fullName evidence="2">Kinase-like domain-containing protein</fullName>
    </submittedName>
</protein>
<dbReference type="InterPro" id="IPR051678">
    <property type="entry name" value="AGP_Transferase"/>
</dbReference>
<proteinExistence type="predicted"/>
<dbReference type="Proteomes" id="UP001278766">
    <property type="component" value="Unassembled WGS sequence"/>
</dbReference>
<reference evidence="2" key="1">
    <citation type="journal article" date="2023" name="Mol. Phylogenet. Evol.">
        <title>Genome-scale phylogeny and comparative genomics of the fungal order Sordariales.</title>
        <authorList>
            <person name="Hensen N."/>
            <person name="Bonometti L."/>
            <person name="Westerberg I."/>
            <person name="Brannstrom I.O."/>
            <person name="Guillou S."/>
            <person name="Cros-Aarteil S."/>
            <person name="Calhoun S."/>
            <person name="Haridas S."/>
            <person name="Kuo A."/>
            <person name="Mondo S."/>
            <person name="Pangilinan J."/>
            <person name="Riley R."/>
            <person name="LaButti K."/>
            <person name="Andreopoulos B."/>
            <person name="Lipzen A."/>
            <person name="Chen C."/>
            <person name="Yan M."/>
            <person name="Daum C."/>
            <person name="Ng V."/>
            <person name="Clum A."/>
            <person name="Steindorff A."/>
            <person name="Ohm R.A."/>
            <person name="Martin F."/>
            <person name="Silar P."/>
            <person name="Natvig D.O."/>
            <person name="Lalanne C."/>
            <person name="Gautier V."/>
            <person name="Ament-Velasquez S.L."/>
            <person name="Kruys A."/>
            <person name="Hutchinson M.I."/>
            <person name="Powell A.J."/>
            <person name="Barry K."/>
            <person name="Miller A.N."/>
            <person name="Grigoriev I.V."/>
            <person name="Debuchy R."/>
            <person name="Gladieux P."/>
            <person name="Hiltunen Thoren M."/>
            <person name="Johannesson H."/>
        </authorList>
    </citation>
    <scope>NUCLEOTIDE SEQUENCE</scope>
    <source>
        <strain evidence="2">CBS 168.71</strain>
    </source>
</reference>
<gene>
    <name evidence="2" type="ORF">B0H64DRAFT_431276</name>
</gene>
<dbReference type="GeneID" id="87842905"/>
<dbReference type="EMBL" id="JAUEPN010000003">
    <property type="protein sequence ID" value="KAK3297309.1"/>
    <property type="molecule type" value="Genomic_DNA"/>
</dbReference>
<name>A0AAE0HIP4_9PEZI</name>
<dbReference type="InterPro" id="IPR002575">
    <property type="entry name" value="Aminoglycoside_PTrfase"/>
</dbReference>
<comment type="caution">
    <text evidence="2">The sequence shown here is derived from an EMBL/GenBank/DDBJ whole genome shotgun (WGS) entry which is preliminary data.</text>
</comment>